<dbReference type="CDD" id="cd02439">
    <property type="entry name" value="DMB-PRT_CobT"/>
    <property type="match status" value="1"/>
</dbReference>
<evidence type="ECO:0000256" key="10">
    <source>
        <dbReference type="ARBA" id="ARBA00047340"/>
    </source>
</evidence>
<dbReference type="InterPro" id="IPR003200">
    <property type="entry name" value="Nict_dMeBzImd_PRibTrfase"/>
</dbReference>
<dbReference type="InterPro" id="IPR017846">
    <property type="entry name" value="Nict_dMeBzImd_PRibTrfase_bact"/>
</dbReference>
<dbReference type="PANTHER" id="PTHR43463">
    <property type="entry name" value="NICOTINATE-NUCLEOTIDE--DIMETHYLBENZIMIDAZOLE PHOSPHORIBOSYLTRANSFERASE"/>
    <property type="match status" value="1"/>
</dbReference>
<proteinExistence type="inferred from homology"/>
<keyword evidence="8 11" id="KW-0808">Transferase</keyword>
<evidence type="ECO:0000256" key="9">
    <source>
        <dbReference type="ARBA" id="ARBA00030686"/>
    </source>
</evidence>
<keyword evidence="7 11" id="KW-0328">Glycosyltransferase</keyword>
<evidence type="ECO:0000256" key="4">
    <source>
        <dbReference type="ARBA" id="ARBA00011991"/>
    </source>
</evidence>
<dbReference type="Proteomes" id="UP000199086">
    <property type="component" value="Unassembled WGS sequence"/>
</dbReference>
<dbReference type="GO" id="GO:0008939">
    <property type="term" value="F:nicotinate-nucleotide-dimethylbenzimidazole phosphoribosyltransferase activity"/>
    <property type="evidence" value="ECO:0007669"/>
    <property type="project" value="UniProtKB-UniRule"/>
</dbReference>
<evidence type="ECO:0000256" key="6">
    <source>
        <dbReference type="ARBA" id="ARBA00022573"/>
    </source>
</evidence>
<name>A0A1G6GGH2_9ACTN</name>
<keyword evidence="6 11" id="KW-0169">Cobalamin biosynthesis</keyword>
<dbReference type="OrthoDB" id="9773807at2"/>
<dbReference type="InterPro" id="IPR036087">
    <property type="entry name" value="Nict_dMeBzImd_PRibTrfase_sf"/>
</dbReference>
<dbReference type="AlphaFoldDB" id="A0A1G6GGH2"/>
<comment type="pathway">
    <text evidence="2 11">Nucleoside biosynthesis; alpha-ribazole biosynthesis; alpha-ribazole from 5,6-dimethylbenzimidazole: step 1/2.</text>
</comment>
<evidence type="ECO:0000256" key="8">
    <source>
        <dbReference type="ARBA" id="ARBA00022679"/>
    </source>
</evidence>
<dbReference type="UniPathway" id="UPA00061">
    <property type="reaction ID" value="UER00516"/>
</dbReference>
<dbReference type="EMBL" id="FMYF01000003">
    <property type="protein sequence ID" value="SDB80989.1"/>
    <property type="molecule type" value="Genomic_DNA"/>
</dbReference>
<dbReference type="RefSeq" id="WP_092607652.1">
    <property type="nucleotide sequence ID" value="NZ_FMYF01000003.1"/>
</dbReference>
<dbReference type="SUPFAM" id="SSF52733">
    <property type="entry name" value="Nicotinate mononucleotide:5,6-dimethylbenzimidazole phosphoribosyltransferase (CobT)"/>
    <property type="match status" value="1"/>
</dbReference>
<keyword evidence="13" id="KW-1185">Reference proteome</keyword>
<comment type="catalytic activity">
    <reaction evidence="10 11">
        <text>5,6-dimethylbenzimidazole + nicotinate beta-D-ribonucleotide = alpha-ribazole 5'-phosphate + nicotinate + H(+)</text>
        <dbReference type="Rhea" id="RHEA:11196"/>
        <dbReference type="ChEBI" id="CHEBI:15378"/>
        <dbReference type="ChEBI" id="CHEBI:15890"/>
        <dbReference type="ChEBI" id="CHEBI:32544"/>
        <dbReference type="ChEBI" id="CHEBI:57502"/>
        <dbReference type="ChEBI" id="CHEBI:57918"/>
        <dbReference type="EC" id="2.4.2.21"/>
    </reaction>
</comment>
<comment type="function">
    <text evidence="1 11">Catalyzes the synthesis of alpha-ribazole-5'-phosphate from nicotinate mononucleotide (NAMN) and 5,6-dimethylbenzimidazole (DMB).</text>
</comment>
<dbReference type="Gene3D" id="3.40.50.10210">
    <property type="match status" value="1"/>
</dbReference>
<dbReference type="PANTHER" id="PTHR43463:SF1">
    <property type="entry name" value="NICOTINATE-NUCLEOTIDE--DIMETHYLBENZIMIDAZOLE PHOSPHORIBOSYLTRANSFERASE"/>
    <property type="match status" value="1"/>
</dbReference>
<reference evidence="12 13" key="1">
    <citation type="submission" date="2016-06" db="EMBL/GenBank/DDBJ databases">
        <authorList>
            <person name="Olsen C.W."/>
            <person name="Carey S."/>
            <person name="Hinshaw L."/>
            <person name="Karasin A.I."/>
        </authorList>
    </citation>
    <scope>NUCLEOTIDE SEQUENCE [LARGE SCALE GENOMIC DNA]</scope>
    <source>
        <strain evidence="12 13">LZ-22</strain>
    </source>
</reference>
<dbReference type="NCBIfam" id="NF000996">
    <property type="entry name" value="PRK00105.1"/>
    <property type="match status" value="1"/>
</dbReference>
<sequence length="339" mass="33741">MTLPPPSPAVHAAARAHAGSLAMPPGALDGLVDLGCWIAAAQGQVPPAPLENVRVVVFAGDHGVAADGVSAFPTAITVGMLHGILAGGAGVCVIARQHGVHVRVLDIGVDADPDVPAEVTAHKVRHGSGNIRVEDALTREEAERALAEGAAIAAEEIAAGAQLLIAGDLGIGNTTPSAALIAATYGAPAAEVTGTGTGLDEAGRLRKAAIIDEAIARCGDRLADPVQRLACLGSADIAAATGFMVAAARAGVPVLVDGVIAAAEATMAEAIAPGAKAWMRAGHRSPEPGLTYALDRLGLEPILDLGLRLGEGSGAVAAVPLVRTGIALMREMATLADVS</sequence>
<evidence type="ECO:0000256" key="3">
    <source>
        <dbReference type="ARBA" id="ARBA00007110"/>
    </source>
</evidence>
<accession>A0A1G6GGH2</accession>
<evidence type="ECO:0000256" key="7">
    <source>
        <dbReference type="ARBA" id="ARBA00022676"/>
    </source>
</evidence>
<evidence type="ECO:0000313" key="12">
    <source>
        <dbReference type="EMBL" id="SDB80989.1"/>
    </source>
</evidence>
<gene>
    <name evidence="11" type="primary">cobT</name>
    <name evidence="12" type="ORF">GA0111570_103187</name>
</gene>
<dbReference type="STRING" id="1577474.GA0111570_103187"/>
<evidence type="ECO:0000313" key="13">
    <source>
        <dbReference type="Proteomes" id="UP000199086"/>
    </source>
</evidence>
<dbReference type="NCBIfam" id="TIGR03160">
    <property type="entry name" value="cobT_DBIPRT"/>
    <property type="match status" value="1"/>
</dbReference>
<evidence type="ECO:0000256" key="2">
    <source>
        <dbReference type="ARBA" id="ARBA00005049"/>
    </source>
</evidence>
<protein>
    <recommendedName>
        <fullName evidence="5 11">Nicotinate-nucleotide--dimethylbenzimidazole phosphoribosyltransferase</fullName>
        <shortName evidence="11">NN:DBI PRT</shortName>
        <ecNumber evidence="4 11">2.4.2.21</ecNumber>
    </recommendedName>
    <alternativeName>
        <fullName evidence="9 11">N(1)-alpha-phosphoribosyltransferase</fullName>
    </alternativeName>
</protein>
<feature type="active site" description="Proton acceptor" evidence="11">
    <location>
        <position position="311"/>
    </location>
</feature>
<dbReference type="Pfam" id="PF02277">
    <property type="entry name" value="DBI_PRT"/>
    <property type="match status" value="1"/>
</dbReference>
<dbReference type="InterPro" id="IPR023195">
    <property type="entry name" value="Nict_dMeBzImd_PRibTrfase_N"/>
</dbReference>
<comment type="similarity">
    <text evidence="3 11">Belongs to the CobT family.</text>
</comment>
<dbReference type="Gene3D" id="1.10.1610.10">
    <property type="match status" value="1"/>
</dbReference>
<organism evidence="12 13">
    <name type="scientific">Raineyella antarctica</name>
    <dbReference type="NCBI Taxonomy" id="1577474"/>
    <lineage>
        <taxon>Bacteria</taxon>
        <taxon>Bacillati</taxon>
        <taxon>Actinomycetota</taxon>
        <taxon>Actinomycetes</taxon>
        <taxon>Propionibacteriales</taxon>
        <taxon>Propionibacteriaceae</taxon>
        <taxon>Raineyella</taxon>
    </lineage>
</organism>
<dbReference type="HAMAP" id="MF_00230">
    <property type="entry name" value="CobT"/>
    <property type="match status" value="1"/>
</dbReference>
<evidence type="ECO:0000256" key="5">
    <source>
        <dbReference type="ARBA" id="ARBA00015486"/>
    </source>
</evidence>
<evidence type="ECO:0000256" key="11">
    <source>
        <dbReference type="HAMAP-Rule" id="MF_00230"/>
    </source>
</evidence>
<dbReference type="EC" id="2.4.2.21" evidence="4 11"/>
<evidence type="ECO:0000256" key="1">
    <source>
        <dbReference type="ARBA" id="ARBA00002197"/>
    </source>
</evidence>
<dbReference type="GO" id="GO:0009236">
    <property type="term" value="P:cobalamin biosynthetic process"/>
    <property type="evidence" value="ECO:0007669"/>
    <property type="project" value="UniProtKB-UniRule"/>
</dbReference>